<proteinExistence type="predicted"/>
<name>A0A1X7ET40_9PROT</name>
<dbReference type="STRING" id="286727.SAMN02982917_1989"/>
<dbReference type="EMBL" id="FXAK01000003">
    <property type="protein sequence ID" value="SMF39430.1"/>
    <property type="molecule type" value="Genomic_DNA"/>
</dbReference>
<gene>
    <name evidence="1" type="ORF">SAMN02982917_1989</name>
</gene>
<evidence type="ECO:0000313" key="1">
    <source>
        <dbReference type="EMBL" id="SMF39430.1"/>
    </source>
</evidence>
<protein>
    <submittedName>
        <fullName evidence="1">Uncharacterized protein</fullName>
    </submittedName>
</protein>
<dbReference type="RefSeq" id="WP_085084794.1">
    <property type="nucleotide sequence ID" value="NZ_FXAK01000003.1"/>
</dbReference>
<evidence type="ECO:0000313" key="2">
    <source>
        <dbReference type="Proteomes" id="UP000192936"/>
    </source>
</evidence>
<organism evidence="1 2">
    <name type="scientific">Azospirillum oryzae</name>
    <dbReference type="NCBI Taxonomy" id="286727"/>
    <lineage>
        <taxon>Bacteria</taxon>
        <taxon>Pseudomonadati</taxon>
        <taxon>Pseudomonadota</taxon>
        <taxon>Alphaproteobacteria</taxon>
        <taxon>Rhodospirillales</taxon>
        <taxon>Azospirillaceae</taxon>
        <taxon>Azospirillum</taxon>
    </lineage>
</organism>
<sequence length="93" mass="10344">MTVYGLDPVNTRTFQNAHFFVHVEQDDPAAIGLNGLISFGLIVEPKEGDVSLARVEPMAKARGFLRHLDHDYTTRQSATRAARRLLDGPLSRP</sequence>
<dbReference type="Proteomes" id="UP000192936">
    <property type="component" value="Unassembled WGS sequence"/>
</dbReference>
<reference evidence="1 2" key="1">
    <citation type="submission" date="2017-04" db="EMBL/GenBank/DDBJ databases">
        <authorList>
            <person name="Afonso C.L."/>
            <person name="Miller P.J."/>
            <person name="Scott M.A."/>
            <person name="Spackman E."/>
            <person name="Goraichik I."/>
            <person name="Dimitrov K.M."/>
            <person name="Suarez D.L."/>
            <person name="Swayne D.E."/>
        </authorList>
    </citation>
    <scope>NUCLEOTIDE SEQUENCE [LARGE SCALE GENOMIC DNA]</scope>
    <source>
        <strain evidence="1 2">A2P</strain>
    </source>
</reference>
<accession>A0A1X7ET40</accession>
<dbReference type="AlphaFoldDB" id="A0A1X7ET40"/>